<dbReference type="InterPro" id="IPR054353">
    <property type="entry name" value="IstA-like_C"/>
</dbReference>
<evidence type="ECO:0000256" key="1">
    <source>
        <dbReference type="SAM" id="MobiDB-lite"/>
    </source>
</evidence>
<reference evidence="3 4" key="1">
    <citation type="submission" date="2019-06" db="EMBL/GenBank/DDBJ databases">
        <title>Sorghum-associated microbial communities from plants grown in Nebraska, USA.</title>
        <authorList>
            <person name="Schachtman D."/>
        </authorList>
    </citation>
    <scope>NUCLEOTIDE SEQUENCE [LARGE SCALE GENOMIC DNA]</scope>
    <source>
        <strain evidence="3 4">2482</strain>
    </source>
</reference>
<sequence>MVKMNESLLEWLDKIANKKPNQTTKEAPFDRFEVEQEKLLNWNQRPLFPMNRWTTTTVDQQGFISYENKLYSVPYRYKGSEVKIKETLEHHIEIYYELDCIATHPMIKGITKSIAQLKHYKENKKEETKVTTKGLATGHNPLSGPNVEQRSLLVYEEQSKVGEYE</sequence>
<comment type="caution">
    <text evidence="3">The sequence shown here is derived from an EMBL/GenBank/DDBJ whole genome shotgun (WGS) entry which is preliminary data.</text>
</comment>
<organism evidence="3 4">
    <name type="scientific">Neobacillus bataviensis</name>
    <dbReference type="NCBI Taxonomy" id="220685"/>
    <lineage>
        <taxon>Bacteria</taxon>
        <taxon>Bacillati</taxon>
        <taxon>Bacillota</taxon>
        <taxon>Bacilli</taxon>
        <taxon>Bacillales</taxon>
        <taxon>Bacillaceae</taxon>
        <taxon>Neobacillus</taxon>
    </lineage>
</organism>
<feature type="region of interest" description="Disordered" evidence="1">
    <location>
        <begin position="125"/>
        <end position="151"/>
    </location>
</feature>
<dbReference type="AlphaFoldDB" id="A0A561CML1"/>
<gene>
    <name evidence="3" type="ORF">FB550_12014</name>
</gene>
<evidence type="ECO:0000313" key="4">
    <source>
        <dbReference type="Proteomes" id="UP000319671"/>
    </source>
</evidence>
<name>A0A561CML1_9BACI</name>
<dbReference type="PANTHER" id="PTHR35004">
    <property type="entry name" value="TRANSPOSASE RV3428C-RELATED"/>
    <property type="match status" value="1"/>
</dbReference>
<evidence type="ECO:0000259" key="2">
    <source>
        <dbReference type="Pfam" id="PF22483"/>
    </source>
</evidence>
<keyword evidence="4" id="KW-1185">Reference proteome</keyword>
<evidence type="ECO:0000313" key="3">
    <source>
        <dbReference type="EMBL" id="TWD92202.1"/>
    </source>
</evidence>
<dbReference type="Pfam" id="PF22483">
    <property type="entry name" value="Mu-transpos_C_2"/>
    <property type="match status" value="1"/>
</dbReference>
<accession>A0A561CML1</accession>
<protein>
    <recommendedName>
        <fullName evidence="2">Transposase for insertion sequence element IS21-like C-terminal domain-containing protein</fullName>
    </recommendedName>
</protein>
<dbReference type="Proteomes" id="UP000319671">
    <property type="component" value="Unassembled WGS sequence"/>
</dbReference>
<dbReference type="EMBL" id="VIVN01000020">
    <property type="protein sequence ID" value="TWD92202.1"/>
    <property type="molecule type" value="Genomic_DNA"/>
</dbReference>
<proteinExistence type="predicted"/>
<feature type="domain" description="Transposase for insertion sequence element IS21-like C-terminal" evidence="2">
    <location>
        <begin position="48"/>
        <end position="111"/>
    </location>
</feature>
<dbReference type="PANTHER" id="PTHR35004:SF6">
    <property type="entry name" value="TRANSPOSASE"/>
    <property type="match status" value="1"/>
</dbReference>